<evidence type="ECO:0000256" key="1">
    <source>
        <dbReference type="SAM" id="Phobius"/>
    </source>
</evidence>
<proteinExistence type="predicted"/>
<dbReference type="EMBL" id="CP035704">
    <property type="protein sequence ID" value="QBB69234.1"/>
    <property type="molecule type" value="Genomic_DNA"/>
</dbReference>
<sequence length="123" mass="13137">MRKYALIWNLAALVATGVIIIPQLVAHSVQVSAMSILFPVAAFGLALAYVSGRVTQSWLGSLAWLINSAFILVFGFGIGIAVASSGSSTSYLLRIACMVVFLVFPALLNAFILYPNNRKRSAS</sequence>
<feature type="transmembrane region" description="Helical" evidence="1">
    <location>
        <begin position="91"/>
        <end position="114"/>
    </location>
</feature>
<evidence type="ECO:0000313" key="2">
    <source>
        <dbReference type="EMBL" id="QBB69234.1"/>
    </source>
</evidence>
<feature type="transmembrane region" description="Helical" evidence="1">
    <location>
        <begin position="7"/>
        <end position="25"/>
    </location>
</feature>
<feature type="transmembrane region" description="Helical" evidence="1">
    <location>
        <begin position="31"/>
        <end position="50"/>
    </location>
</feature>
<accession>A0A411HFK4</accession>
<keyword evidence="1" id="KW-0812">Transmembrane</keyword>
<keyword evidence="1" id="KW-0472">Membrane</keyword>
<feature type="transmembrane region" description="Helical" evidence="1">
    <location>
        <begin position="62"/>
        <end position="85"/>
    </location>
</feature>
<dbReference type="AlphaFoldDB" id="A0A411HFK4"/>
<dbReference type="RefSeq" id="WP_129831490.1">
    <property type="nucleotide sequence ID" value="NZ_CP035704.1"/>
</dbReference>
<dbReference type="Proteomes" id="UP000291562">
    <property type="component" value="Chromosome"/>
</dbReference>
<keyword evidence="1" id="KW-1133">Transmembrane helix</keyword>
<reference evidence="2 3" key="1">
    <citation type="submission" date="2019-01" db="EMBL/GenBank/DDBJ databases">
        <title>Pseudolysobacter antarctica gen. nov., sp. nov., isolated from Fildes Peninsula, Antarctica.</title>
        <authorList>
            <person name="Wei Z."/>
            <person name="Peng F."/>
        </authorList>
    </citation>
    <scope>NUCLEOTIDE SEQUENCE [LARGE SCALE GENOMIC DNA]</scope>
    <source>
        <strain evidence="2 3">AQ6-296</strain>
    </source>
</reference>
<dbReference type="KEGG" id="xbc:ELE36_01920"/>
<gene>
    <name evidence="2" type="ORF">ELE36_01920</name>
</gene>
<protein>
    <submittedName>
        <fullName evidence="2">Uncharacterized protein</fullName>
    </submittedName>
</protein>
<keyword evidence="3" id="KW-1185">Reference proteome</keyword>
<name>A0A411HFK4_9GAMM</name>
<evidence type="ECO:0000313" key="3">
    <source>
        <dbReference type="Proteomes" id="UP000291562"/>
    </source>
</evidence>
<organism evidence="2 3">
    <name type="scientific">Pseudolysobacter antarcticus</name>
    <dbReference type="NCBI Taxonomy" id="2511995"/>
    <lineage>
        <taxon>Bacteria</taxon>
        <taxon>Pseudomonadati</taxon>
        <taxon>Pseudomonadota</taxon>
        <taxon>Gammaproteobacteria</taxon>
        <taxon>Lysobacterales</taxon>
        <taxon>Rhodanobacteraceae</taxon>
        <taxon>Pseudolysobacter</taxon>
    </lineage>
</organism>